<keyword evidence="1" id="KW-0812">Transmembrane</keyword>
<gene>
    <name evidence="3" type="ORF">ACFQ4R_06120</name>
</gene>
<evidence type="ECO:0000256" key="1">
    <source>
        <dbReference type="SAM" id="Phobius"/>
    </source>
</evidence>
<organism evidence="3 4">
    <name type="scientific">Lapidilactobacillus gannanensis</name>
    <dbReference type="NCBI Taxonomy" id="2486002"/>
    <lineage>
        <taxon>Bacteria</taxon>
        <taxon>Bacillati</taxon>
        <taxon>Bacillota</taxon>
        <taxon>Bacilli</taxon>
        <taxon>Lactobacillales</taxon>
        <taxon>Lactobacillaceae</taxon>
        <taxon>Lapidilactobacillus</taxon>
    </lineage>
</organism>
<keyword evidence="1" id="KW-0472">Membrane</keyword>
<evidence type="ECO:0000313" key="4">
    <source>
        <dbReference type="Proteomes" id="UP001597191"/>
    </source>
</evidence>
<evidence type="ECO:0000313" key="3">
    <source>
        <dbReference type="EMBL" id="MFD1411176.1"/>
    </source>
</evidence>
<name>A0ABW4BNB7_9LACO</name>
<keyword evidence="2" id="KW-0732">Signal</keyword>
<proteinExistence type="predicted"/>
<reference evidence="4" key="1">
    <citation type="journal article" date="2019" name="Int. J. Syst. Evol. Microbiol.">
        <title>The Global Catalogue of Microorganisms (GCM) 10K type strain sequencing project: providing services to taxonomists for standard genome sequencing and annotation.</title>
        <authorList>
            <consortium name="The Broad Institute Genomics Platform"/>
            <consortium name="The Broad Institute Genome Sequencing Center for Infectious Disease"/>
            <person name="Wu L."/>
            <person name="Ma J."/>
        </authorList>
    </citation>
    <scope>NUCLEOTIDE SEQUENCE [LARGE SCALE GENOMIC DNA]</scope>
    <source>
        <strain evidence="4">CCM 8937</strain>
    </source>
</reference>
<sequence>MRRRGLFIMSLGFVVIMSSPASAGATDIRTGLLVLGLTVVIVGYHFYRKDKKAAFAQEAAEKAKKLAEEAKNVGSNASDEEKVTKK</sequence>
<evidence type="ECO:0000256" key="2">
    <source>
        <dbReference type="SAM" id="SignalP"/>
    </source>
</evidence>
<dbReference type="RefSeq" id="WP_125649409.1">
    <property type="nucleotide sequence ID" value="NZ_JBHTOH010000036.1"/>
</dbReference>
<feature type="signal peptide" evidence="2">
    <location>
        <begin position="1"/>
        <end position="23"/>
    </location>
</feature>
<dbReference type="EMBL" id="JBHTOH010000036">
    <property type="protein sequence ID" value="MFD1411176.1"/>
    <property type="molecule type" value="Genomic_DNA"/>
</dbReference>
<feature type="chain" id="PRO_5047069475" evidence="2">
    <location>
        <begin position="24"/>
        <end position="86"/>
    </location>
</feature>
<feature type="transmembrane region" description="Helical" evidence="1">
    <location>
        <begin position="30"/>
        <end position="47"/>
    </location>
</feature>
<accession>A0ABW4BNB7</accession>
<protein>
    <submittedName>
        <fullName evidence="3">Uncharacterized protein</fullName>
    </submittedName>
</protein>
<dbReference type="Proteomes" id="UP001597191">
    <property type="component" value="Unassembled WGS sequence"/>
</dbReference>
<keyword evidence="1" id="KW-1133">Transmembrane helix</keyword>
<keyword evidence="4" id="KW-1185">Reference proteome</keyword>
<comment type="caution">
    <text evidence="3">The sequence shown here is derived from an EMBL/GenBank/DDBJ whole genome shotgun (WGS) entry which is preliminary data.</text>
</comment>